<protein>
    <submittedName>
        <fullName evidence="4">Uncharacterized protein</fullName>
    </submittedName>
</protein>
<proteinExistence type="predicted"/>
<feature type="domain" description="Transposase IS701-like DDE" evidence="3">
    <location>
        <begin position="87"/>
        <end position="282"/>
    </location>
</feature>
<dbReference type="InterPro" id="IPR002559">
    <property type="entry name" value="Transposase_11"/>
</dbReference>
<dbReference type="AlphaFoldDB" id="A0A5J4RJQ5"/>
<gene>
    <name evidence="4" type="ORF">EZS27_017773</name>
</gene>
<dbReference type="SUPFAM" id="SSF53098">
    <property type="entry name" value="Ribonuclease H-like"/>
    <property type="match status" value="1"/>
</dbReference>
<name>A0A5J4RJQ5_9ZZZZ</name>
<dbReference type="Pfam" id="PF13546">
    <property type="entry name" value="DDE_5"/>
    <property type="match status" value="1"/>
</dbReference>
<organism evidence="4">
    <name type="scientific">termite gut metagenome</name>
    <dbReference type="NCBI Taxonomy" id="433724"/>
    <lineage>
        <taxon>unclassified sequences</taxon>
        <taxon>metagenomes</taxon>
        <taxon>organismal metagenomes</taxon>
    </lineage>
</organism>
<evidence type="ECO:0000313" key="4">
    <source>
        <dbReference type="EMBL" id="KAA6333868.1"/>
    </source>
</evidence>
<evidence type="ECO:0000256" key="1">
    <source>
        <dbReference type="SAM" id="MobiDB-lite"/>
    </source>
</evidence>
<dbReference type="InterPro" id="IPR038721">
    <property type="entry name" value="IS701-like_DDE_dom"/>
</dbReference>
<dbReference type="Pfam" id="PF01609">
    <property type="entry name" value="DDE_Tnp_1"/>
    <property type="match status" value="1"/>
</dbReference>
<comment type="caution">
    <text evidence="4">The sequence shown here is derived from an EMBL/GenBank/DDBJ whole genome shotgun (WGS) entry which is preliminary data.</text>
</comment>
<dbReference type="GO" id="GO:0003677">
    <property type="term" value="F:DNA binding"/>
    <property type="evidence" value="ECO:0007669"/>
    <property type="project" value="InterPro"/>
</dbReference>
<evidence type="ECO:0000259" key="3">
    <source>
        <dbReference type="Pfam" id="PF13546"/>
    </source>
</evidence>
<feature type="domain" description="Transposase IS4-like" evidence="2">
    <location>
        <begin position="307"/>
        <end position="401"/>
    </location>
</feature>
<sequence length="480" mass="56096">MLRNKDTRIISEIKDFFTTREKAIETIVQIVSSLTIRKNLFQIQEKSNTCYSSTTKLLLLLLFPFFEVKDSWHYRTSPLHKFVGCGKDVFYRMLNDFHLAWRTINYRLTLQLIKKTEQKSDTVNQGYRCLIVDDTDFPKTGRRIELIGRVFSHVTHTGILAFKGLFMGYHEGKSFYALDFSLHGEKGKNQKKPYGMTSKESRERYQKKRSKDSQGQVRVCEYAQSKISRMMEMIRLAIVQGIRFDYLLVDSWFTCSELVRFILTRRIGCHLLGMIKAGKTLYGFNGKHLTSSQIVDELRSKRKMKRSKRLSCFYGEAMVEFKGMEVKLFFCKTSHKGKWHGLLTTHTKLSFEEAYKIYSTRWTIEVFFKEAKQHLGLGKCQSQDFDAQIASTTLCMLQYNLLSVAKRFTGYETMGELFRQVQTETLELTLNERIWLIIIEIVTQIAELLETDADRLMQKLVSENEKLSKMLNLNSLRQAG</sequence>
<reference evidence="4" key="1">
    <citation type="submission" date="2019-03" db="EMBL/GenBank/DDBJ databases">
        <title>Single cell metagenomics reveals metabolic interactions within the superorganism composed of flagellate Streblomastix strix and complex community of Bacteroidetes bacteria on its surface.</title>
        <authorList>
            <person name="Treitli S.C."/>
            <person name="Kolisko M."/>
            <person name="Husnik F."/>
            <person name="Keeling P."/>
            <person name="Hampl V."/>
        </authorList>
    </citation>
    <scope>NUCLEOTIDE SEQUENCE</scope>
    <source>
        <strain evidence="4">STM</strain>
    </source>
</reference>
<evidence type="ECO:0000259" key="2">
    <source>
        <dbReference type="Pfam" id="PF01609"/>
    </source>
</evidence>
<dbReference type="Gene3D" id="3.90.350.10">
    <property type="entry name" value="Transposase Inhibitor Protein From Tn5, Chain A, domain 1"/>
    <property type="match status" value="1"/>
</dbReference>
<dbReference type="EMBL" id="SNRY01001062">
    <property type="protein sequence ID" value="KAA6333868.1"/>
    <property type="molecule type" value="Genomic_DNA"/>
</dbReference>
<dbReference type="GO" id="GO:0004803">
    <property type="term" value="F:transposase activity"/>
    <property type="evidence" value="ECO:0007669"/>
    <property type="project" value="InterPro"/>
</dbReference>
<feature type="region of interest" description="Disordered" evidence="1">
    <location>
        <begin position="189"/>
        <end position="212"/>
    </location>
</feature>
<accession>A0A5J4RJQ5</accession>
<dbReference type="GO" id="GO:0006313">
    <property type="term" value="P:DNA transposition"/>
    <property type="evidence" value="ECO:0007669"/>
    <property type="project" value="InterPro"/>
</dbReference>
<dbReference type="InterPro" id="IPR012337">
    <property type="entry name" value="RNaseH-like_sf"/>
</dbReference>